<dbReference type="Gene3D" id="3.40.50.2000">
    <property type="entry name" value="Glycogen Phosphorylase B"/>
    <property type="match status" value="2"/>
</dbReference>
<evidence type="ECO:0000313" key="5">
    <source>
        <dbReference type="Proteomes" id="UP000621510"/>
    </source>
</evidence>
<protein>
    <submittedName>
        <fullName evidence="4">Glycosyltransferase family 1 protein</fullName>
    </submittedName>
</protein>
<comment type="caution">
    <text evidence="4">The sequence shown here is derived from an EMBL/GenBank/DDBJ whole genome shotgun (WGS) entry which is preliminary data.</text>
</comment>
<proteinExistence type="predicted"/>
<dbReference type="InterPro" id="IPR010610">
    <property type="entry name" value="EryCIII-like_C"/>
</dbReference>
<dbReference type="PANTHER" id="PTHR48050:SF13">
    <property type="entry name" value="STEROL 3-BETA-GLUCOSYLTRANSFERASE UGT80A2"/>
    <property type="match status" value="1"/>
</dbReference>
<feature type="domain" description="Erythromycin biosynthesis protein CIII-like C-terminal" evidence="3">
    <location>
        <begin position="274"/>
        <end position="399"/>
    </location>
</feature>
<dbReference type="InterPro" id="IPR050426">
    <property type="entry name" value="Glycosyltransferase_28"/>
</dbReference>
<dbReference type="RefSeq" id="WP_201851925.1">
    <property type="nucleotide sequence ID" value="NZ_JAERRG010000006.1"/>
</dbReference>
<feature type="region of interest" description="Disordered" evidence="2">
    <location>
        <begin position="418"/>
        <end position="456"/>
    </location>
</feature>
<dbReference type="Pfam" id="PF06722">
    <property type="entry name" value="EryCIII-like_C"/>
    <property type="match status" value="1"/>
</dbReference>
<dbReference type="Proteomes" id="UP000621510">
    <property type="component" value="Unassembled WGS sequence"/>
</dbReference>
<dbReference type="SUPFAM" id="SSF53756">
    <property type="entry name" value="UDP-Glycosyltransferase/glycogen phosphorylase"/>
    <property type="match status" value="1"/>
</dbReference>
<evidence type="ECO:0000256" key="2">
    <source>
        <dbReference type="SAM" id="MobiDB-lite"/>
    </source>
</evidence>
<keyword evidence="1" id="KW-0808">Transferase</keyword>
<sequence>MSEPSGDPEASPRTSRRFLFVVPPLVGHVNPTVGVAAELTAQGHQVAWAGMPEVVERLTGRGTTVHRCAGPVLGEGGAGRPPDVRGPAALKFLWERFLVPLAEAMAPGVARAVEEFRPDVVIADQQTVAGALVAERLGVRWATSATTSAEFTGALDGMPKIDAWLDGLLHEVRGRIGDPEGTADPRFSPDLVLAFTTEELAGRPARAGDRIHYVGPSIAERPATADFPWEWLDPARPAVLITLGTANTDAGARFLTECLEAVRARAGRFQTVIVDPDDVLTRATRDIENMPATPDDNDVMVRRYVPQLALLRRVNAVVCHAGHNTVCEALWHGVPLVVAPIRDDQPVVAAQVVDAGAGIRVRFGRARAAAIGEALDAVLDEPRYRAAAERVGASFRAAGGATAAATHLERLATAGATHDSAGATHATSNVPHANPSGPHATASTAGHATANPEGNR</sequence>
<evidence type="ECO:0000256" key="1">
    <source>
        <dbReference type="ARBA" id="ARBA00022679"/>
    </source>
</evidence>
<keyword evidence="5" id="KW-1185">Reference proteome</keyword>
<dbReference type="EMBL" id="JAERRG010000006">
    <property type="protein sequence ID" value="MBL1114061.1"/>
    <property type="molecule type" value="Genomic_DNA"/>
</dbReference>
<organism evidence="4 5">
    <name type="scientific">Streptomyces endocoffeicus</name>
    <dbReference type="NCBI Taxonomy" id="2898945"/>
    <lineage>
        <taxon>Bacteria</taxon>
        <taxon>Bacillati</taxon>
        <taxon>Actinomycetota</taxon>
        <taxon>Actinomycetes</taxon>
        <taxon>Kitasatosporales</taxon>
        <taxon>Streptomycetaceae</taxon>
        <taxon>Streptomyces</taxon>
    </lineage>
</organism>
<name>A0ABS1PNS2_9ACTN</name>
<reference evidence="4 5" key="1">
    <citation type="submission" date="2021-01" db="EMBL/GenBank/DDBJ databases">
        <title>WGS of actinomycetes isolated from Thailand.</title>
        <authorList>
            <person name="Thawai C."/>
        </authorList>
    </citation>
    <scope>NUCLEOTIDE SEQUENCE [LARGE SCALE GENOMIC DNA]</scope>
    <source>
        <strain evidence="4 5">CA3R110</strain>
    </source>
</reference>
<gene>
    <name evidence="4" type="ORF">JK364_16920</name>
</gene>
<dbReference type="PANTHER" id="PTHR48050">
    <property type="entry name" value="STEROL 3-BETA-GLUCOSYLTRANSFERASE"/>
    <property type="match status" value="1"/>
</dbReference>
<dbReference type="InterPro" id="IPR002213">
    <property type="entry name" value="UDP_glucos_trans"/>
</dbReference>
<dbReference type="CDD" id="cd03784">
    <property type="entry name" value="GT1_Gtf-like"/>
    <property type="match status" value="1"/>
</dbReference>
<feature type="compositionally biased region" description="Low complexity" evidence="2">
    <location>
        <begin position="439"/>
        <end position="450"/>
    </location>
</feature>
<evidence type="ECO:0000313" key="4">
    <source>
        <dbReference type="EMBL" id="MBL1114061.1"/>
    </source>
</evidence>
<accession>A0ABS1PNS2</accession>
<evidence type="ECO:0000259" key="3">
    <source>
        <dbReference type="Pfam" id="PF06722"/>
    </source>
</evidence>